<dbReference type="GeneID" id="116289619"/>
<dbReference type="InterPro" id="IPR003172">
    <property type="entry name" value="ML_dom"/>
</dbReference>
<gene>
    <name evidence="7" type="primary">LOC116289619</name>
</gene>
<organism evidence="6 7">
    <name type="scientific">Actinia tenebrosa</name>
    <name type="common">Australian red waratah sea anemone</name>
    <dbReference type="NCBI Taxonomy" id="6105"/>
    <lineage>
        <taxon>Eukaryota</taxon>
        <taxon>Metazoa</taxon>
        <taxon>Cnidaria</taxon>
        <taxon>Anthozoa</taxon>
        <taxon>Hexacorallia</taxon>
        <taxon>Actiniaria</taxon>
        <taxon>Actiniidae</taxon>
        <taxon>Actinia</taxon>
    </lineage>
</organism>
<evidence type="ECO:0000313" key="6">
    <source>
        <dbReference type="Proteomes" id="UP000515163"/>
    </source>
</evidence>
<dbReference type="GO" id="GO:0005576">
    <property type="term" value="C:extracellular region"/>
    <property type="evidence" value="ECO:0007669"/>
    <property type="project" value="UniProtKB-SubCell"/>
</dbReference>
<evidence type="ECO:0000259" key="5">
    <source>
        <dbReference type="SMART" id="SM00737"/>
    </source>
</evidence>
<dbReference type="SUPFAM" id="SSF81296">
    <property type="entry name" value="E set domains"/>
    <property type="match status" value="1"/>
</dbReference>
<dbReference type="Pfam" id="PF02221">
    <property type="entry name" value="E1_DerP2_DerF2"/>
    <property type="match status" value="1"/>
</dbReference>
<evidence type="ECO:0000256" key="3">
    <source>
        <dbReference type="ARBA" id="ARBA00022525"/>
    </source>
</evidence>
<name>A0A6P8HIF6_ACTTE</name>
<keyword evidence="3" id="KW-0964">Secreted</keyword>
<comment type="similarity">
    <text evidence="2">Belongs to the NPC2 family.</text>
</comment>
<dbReference type="SMART" id="SM00737">
    <property type="entry name" value="ML"/>
    <property type="match status" value="1"/>
</dbReference>
<dbReference type="FunFam" id="2.60.40.770:FF:000001">
    <property type="entry name" value="NPC intracellular cholesterol transporter 2"/>
    <property type="match status" value="1"/>
</dbReference>
<reference evidence="7" key="1">
    <citation type="submission" date="2025-08" db="UniProtKB">
        <authorList>
            <consortium name="RefSeq"/>
        </authorList>
    </citation>
    <scope>IDENTIFICATION</scope>
    <source>
        <tissue evidence="7">Tentacle</tissue>
    </source>
</reference>
<dbReference type="KEGG" id="aten:116289619"/>
<feature type="signal peptide" evidence="4">
    <location>
        <begin position="1"/>
        <end position="24"/>
    </location>
</feature>
<feature type="domain" description="MD-2-related lipid-recognition" evidence="5">
    <location>
        <begin position="29"/>
        <end position="158"/>
    </location>
</feature>
<evidence type="ECO:0000256" key="4">
    <source>
        <dbReference type="SAM" id="SignalP"/>
    </source>
</evidence>
<comment type="subcellular location">
    <subcellularLocation>
        <location evidence="1">Secreted</location>
    </subcellularLocation>
</comment>
<dbReference type="InParanoid" id="A0A6P8HIF6"/>
<dbReference type="RefSeq" id="XP_031552427.1">
    <property type="nucleotide sequence ID" value="XM_031696567.1"/>
</dbReference>
<keyword evidence="4" id="KW-0732">Signal</keyword>
<dbReference type="InterPro" id="IPR014756">
    <property type="entry name" value="Ig_E-set"/>
</dbReference>
<dbReference type="Gene3D" id="2.60.40.770">
    <property type="match status" value="1"/>
</dbReference>
<sequence>MLMMRRACDFVVLAVVLAVSSTEAKIIEFDSCGSIIRPIIGKYLQIDITPCDSEPCVFRVGANVTAKITFIPEETVQDGLIELVAIFPRGERLPWPLKNPLACEDHNLNCPLKPKESATAIIQTRVIEDIHGSYKLVAQVYMAETVLQNYVFCFRIPLQVTY</sequence>
<proteinExistence type="inferred from homology"/>
<protein>
    <submittedName>
        <fullName evidence="7">NPC intracellular cholesterol transporter 2-like</fullName>
    </submittedName>
</protein>
<dbReference type="OrthoDB" id="5968812at2759"/>
<evidence type="ECO:0000313" key="7">
    <source>
        <dbReference type="RefSeq" id="XP_031552427.1"/>
    </source>
</evidence>
<dbReference type="Proteomes" id="UP000515163">
    <property type="component" value="Unplaced"/>
</dbReference>
<feature type="chain" id="PRO_5028021245" evidence="4">
    <location>
        <begin position="25"/>
        <end position="162"/>
    </location>
</feature>
<keyword evidence="6" id="KW-1185">Reference proteome</keyword>
<accession>A0A6P8HIF6</accession>
<dbReference type="AlphaFoldDB" id="A0A6P8HIF6"/>
<evidence type="ECO:0000256" key="1">
    <source>
        <dbReference type="ARBA" id="ARBA00004613"/>
    </source>
</evidence>
<evidence type="ECO:0000256" key="2">
    <source>
        <dbReference type="ARBA" id="ARBA00006370"/>
    </source>
</evidence>